<dbReference type="Pfam" id="PF02824">
    <property type="entry name" value="TGS"/>
    <property type="match status" value="1"/>
</dbReference>
<keyword evidence="9" id="KW-0030">Aminoacyl-tRNA synthetase</keyword>
<gene>
    <name evidence="16" type="primary">THS1_2</name>
    <name evidence="16" type="ORF">GGI25_001030</name>
</gene>
<dbReference type="InterPro" id="IPR045864">
    <property type="entry name" value="aa-tRNA-synth_II/BPL/LPL"/>
</dbReference>
<keyword evidence="5 16" id="KW-0436">Ligase</keyword>
<evidence type="ECO:0000313" key="17">
    <source>
        <dbReference type="Proteomes" id="UP001151518"/>
    </source>
</evidence>
<dbReference type="GO" id="GO:0006435">
    <property type="term" value="P:threonyl-tRNA aminoacylation"/>
    <property type="evidence" value="ECO:0007669"/>
    <property type="project" value="InterPro"/>
</dbReference>
<evidence type="ECO:0000256" key="1">
    <source>
        <dbReference type="ARBA" id="ARBA00004496"/>
    </source>
</evidence>
<evidence type="ECO:0000256" key="7">
    <source>
        <dbReference type="ARBA" id="ARBA00022840"/>
    </source>
</evidence>
<dbReference type="PANTHER" id="PTHR11451">
    <property type="entry name" value="THREONINE-TRNA LIGASE"/>
    <property type="match status" value="1"/>
</dbReference>
<dbReference type="Gene3D" id="3.30.980.10">
    <property type="entry name" value="Threonyl-trna Synthetase, Chain A, domain 2"/>
    <property type="match status" value="1"/>
</dbReference>
<evidence type="ECO:0000256" key="2">
    <source>
        <dbReference type="ARBA" id="ARBA00008226"/>
    </source>
</evidence>
<dbReference type="InterPro" id="IPR004095">
    <property type="entry name" value="TGS"/>
</dbReference>
<dbReference type="InterPro" id="IPR012675">
    <property type="entry name" value="Beta-grasp_dom_sf"/>
</dbReference>
<sequence>MSELEAQAAKLSLNDAAPAAKPKKVKGTNAATERPEFIEHRNRIFDELYKKQQEEIAQKPREKIVITLPDGSEREGVAWETTPMDIANSISKSLAKRLVIAKVDGNLWDTVRPFESSAKLELLDFENEEAKKVYWHSSAHVLGEACELHFGCHLCNGPPIEDGFYYDIALPESFGRGVSQEDFAPLESLANKAIKEKQPFERLVISKEDLMRMFSYNKYKVHLIDTRVPDGTSTTVYRCGPLIDLCRGPHVPNTGSITAFAVMKNSASYFLGDPNNDSLQRVYGISFPDKKQMTEYKKFLEEAAKRDHRKIGQQQELFFFHELSPGSAFFLPHGTRIYNKLIDFIRGKYWERGFEEVISPNMFNVKLWKQSGHWQNYKDDMFLLDVEKEQFGLKPMNCPGHCLMFGVRDRSYRELPIRFADFGVLHRNEASGALTGLTRVRRFQQDDAHIFCTQDQVKSEINGAFDFLRDVYSIFGFTFKLKLSTRPEKFLGEIAVWDNAEKQLAEALDDFGAGWELNPQDGAFYGPKIDITISDALGRNYQCATIQLDFQLPQRFQLQFRAPSSTKGENDAETSEYQRPVIIHRAVLGSVERLMAILIENFAGKWPLWLSPRQVMVVPVTGVVYDYAQSVQKKLHNAGFYAEVDLGGDTLNKKIRNAELSHYNFICVVGAEEQAEVSVNVRCRDDVGTKAKGQTVPLDAFIAQLNEISSSKSLSSKLSS</sequence>
<evidence type="ECO:0000256" key="9">
    <source>
        <dbReference type="ARBA" id="ARBA00023146"/>
    </source>
</evidence>
<dbReference type="FunFam" id="3.10.20.30:FF:000006">
    <property type="entry name" value="Threonine--tRNA ligase, cytoplasmic"/>
    <property type="match status" value="1"/>
</dbReference>
<dbReference type="InterPro" id="IPR033728">
    <property type="entry name" value="ThrRS_core"/>
</dbReference>
<dbReference type="InterPro" id="IPR006195">
    <property type="entry name" value="aa-tRNA-synth_II"/>
</dbReference>
<evidence type="ECO:0000259" key="14">
    <source>
        <dbReference type="PROSITE" id="PS50862"/>
    </source>
</evidence>
<dbReference type="FunFam" id="3.30.980.10:FF:000005">
    <property type="entry name" value="Threonyl-tRNA synthetase, mitochondrial"/>
    <property type="match status" value="1"/>
</dbReference>
<dbReference type="OrthoDB" id="5423599at2759"/>
<keyword evidence="6" id="KW-0547">Nucleotide-binding</keyword>
<dbReference type="GO" id="GO:0005524">
    <property type="term" value="F:ATP binding"/>
    <property type="evidence" value="ECO:0007669"/>
    <property type="project" value="UniProtKB-KW"/>
</dbReference>
<dbReference type="FunFam" id="3.30.930.10:FF:000009">
    <property type="entry name" value="Threonine--tRNA ligase 2, cytoplasmic"/>
    <property type="match status" value="1"/>
</dbReference>
<evidence type="ECO:0000259" key="15">
    <source>
        <dbReference type="PROSITE" id="PS51880"/>
    </source>
</evidence>
<dbReference type="InterPro" id="IPR047246">
    <property type="entry name" value="ThrRS_anticodon"/>
</dbReference>
<dbReference type="Pfam" id="PF07973">
    <property type="entry name" value="tRNA_SAD"/>
    <property type="match status" value="1"/>
</dbReference>
<evidence type="ECO:0000256" key="13">
    <source>
        <dbReference type="SAM" id="MobiDB-lite"/>
    </source>
</evidence>
<dbReference type="InterPro" id="IPR004154">
    <property type="entry name" value="Anticodon-bd"/>
</dbReference>
<keyword evidence="8" id="KW-0648">Protein biosynthesis</keyword>
<proteinExistence type="inferred from homology"/>
<evidence type="ECO:0000313" key="16">
    <source>
        <dbReference type="EMBL" id="KAJ2680139.1"/>
    </source>
</evidence>
<dbReference type="PROSITE" id="PS50862">
    <property type="entry name" value="AA_TRNA_LIGASE_II"/>
    <property type="match status" value="1"/>
</dbReference>
<dbReference type="Gene3D" id="3.10.20.30">
    <property type="match status" value="1"/>
</dbReference>
<name>A0A9W8GBF7_9FUNG</name>
<evidence type="ECO:0000256" key="10">
    <source>
        <dbReference type="ARBA" id="ARBA00031900"/>
    </source>
</evidence>
<dbReference type="SUPFAM" id="SSF55186">
    <property type="entry name" value="ThrRS/AlaRS common domain"/>
    <property type="match status" value="1"/>
</dbReference>
<comment type="subcellular location">
    <subcellularLocation>
        <location evidence="1">Cytoplasm</location>
    </subcellularLocation>
</comment>
<evidence type="ECO:0000256" key="5">
    <source>
        <dbReference type="ARBA" id="ARBA00022598"/>
    </source>
</evidence>
<comment type="catalytic activity">
    <reaction evidence="11">
        <text>tRNA(Thr) + L-threonine + ATP = L-threonyl-tRNA(Thr) + AMP + diphosphate + H(+)</text>
        <dbReference type="Rhea" id="RHEA:24624"/>
        <dbReference type="Rhea" id="RHEA-COMP:9670"/>
        <dbReference type="Rhea" id="RHEA-COMP:9704"/>
        <dbReference type="ChEBI" id="CHEBI:15378"/>
        <dbReference type="ChEBI" id="CHEBI:30616"/>
        <dbReference type="ChEBI" id="CHEBI:33019"/>
        <dbReference type="ChEBI" id="CHEBI:57926"/>
        <dbReference type="ChEBI" id="CHEBI:78442"/>
        <dbReference type="ChEBI" id="CHEBI:78534"/>
        <dbReference type="ChEBI" id="CHEBI:456215"/>
        <dbReference type="EC" id="6.1.1.3"/>
    </reaction>
</comment>
<dbReference type="GO" id="GO:0004829">
    <property type="term" value="F:threonine-tRNA ligase activity"/>
    <property type="evidence" value="ECO:0007669"/>
    <property type="project" value="UniProtKB-EC"/>
</dbReference>
<dbReference type="EMBL" id="JANBTW010000007">
    <property type="protein sequence ID" value="KAJ2680139.1"/>
    <property type="molecule type" value="Genomic_DNA"/>
</dbReference>
<feature type="domain" description="TGS" evidence="15">
    <location>
        <begin position="62"/>
        <end position="124"/>
    </location>
</feature>
<keyword evidence="7" id="KW-0067">ATP-binding</keyword>
<dbReference type="CDD" id="cd00771">
    <property type="entry name" value="ThrRS_core"/>
    <property type="match status" value="1"/>
</dbReference>
<dbReference type="GO" id="GO:0005739">
    <property type="term" value="C:mitochondrion"/>
    <property type="evidence" value="ECO:0007669"/>
    <property type="project" value="TreeGrafter"/>
</dbReference>
<dbReference type="Pfam" id="PF00587">
    <property type="entry name" value="tRNA-synt_2b"/>
    <property type="match status" value="1"/>
</dbReference>
<dbReference type="Gene3D" id="3.40.50.800">
    <property type="entry name" value="Anticodon-binding domain"/>
    <property type="match status" value="1"/>
</dbReference>
<dbReference type="SUPFAM" id="SSF55681">
    <property type="entry name" value="Class II aaRS and biotin synthetases"/>
    <property type="match status" value="1"/>
</dbReference>
<evidence type="ECO:0000256" key="3">
    <source>
        <dbReference type="ARBA" id="ARBA00013163"/>
    </source>
</evidence>
<dbReference type="CDD" id="cd01667">
    <property type="entry name" value="TGS_ThrRS"/>
    <property type="match status" value="1"/>
</dbReference>
<dbReference type="InterPro" id="IPR002314">
    <property type="entry name" value="aa-tRNA-synt_IIb"/>
</dbReference>
<dbReference type="Proteomes" id="UP001151518">
    <property type="component" value="Unassembled WGS sequence"/>
</dbReference>
<accession>A0A9W8GBF7</accession>
<dbReference type="EC" id="6.1.1.3" evidence="3"/>
<dbReference type="SUPFAM" id="SSF81271">
    <property type="entry name" value="TGS-like"/>
    <property type="match status" value="1"/>
</dbReference>
<evidence type="ECO:0000256" key="12">
    <source>
        <dbReference type="ARBA" id="ARBA00073157"/>
    </source>
</evidence>
<dbReference type="InterPro" id="IPR036621">
    <property type="entry name" value="Anticodon-bd_dom_sf"/>
</dbReference>
<dbReference type="Pfam" id="PF03129">
    <property type="entry name" value="HGTP_anticodon"/>
    <property type="match status" value="1"/>
</dbReference>
<evidence type="ECO:0000256" key="11">
    <source>
        <dbReference type="ARBA" id="ARBA00049515"/>
    </source>
</evidence>
<keyword evidence="4" id="KW-0963">Cytoplasm</keyword>
<dbReference type="HAMAP" id="MF_00184">
    <property type="entry name" value="Thr_tRNA_synth"/>
    <property type="match status" value="1"/>
</dbReference>
<evidence type="ECO:0000256" key="6">
    <source>
        <dbReference type="ARBA" id="ARBA00022741"/>
    </source>
</evidence>
<reference evidence="16" key="1">
    <citation type="submission" date="2022-07" db="EMBL/GenBank/DDBJ databases">
        <title>Phylogenomic reconstructions and comparative analyses of Kickxellomycotina fungi.</title>
        <authorList>
            <person name="Reynolds N.K."/>
            <person name="Stajich J.E."/>
            <person name="Barry K."/>
            <person name="Grigoriev I.V."/>
            <person name="Crous P."/>
            <person name="Smith M.E."/>
        </authorList>
    </citation>
    <scope>NUCLEOTIDE SEQUENCE</scope>
    <source>
        <strain evidence="16">NRRL 3115</strain>
    </source>
</reference>
<evidence type="ECO:0000256" key="8">
    <source>
        <dbReference type="ARBA" id="ARBA00022917"/>
    </source>
</evidence>
<dbReference type="SUPFAM" id="SSF52954">
    <property type="entry name" value="Class II aaRS ABD-related"/>
    <property type="match status" value="1"/>
</dbReference>
<dbReference type="Gene3D" id="3.30.930.10">
    <property type="entry name" value="Bira Bifunctional Protein, Domain 2"/>
    <property type="match status" value="1"/>
</dbReference>
<dbReference type="AlphaFoldDB" id="A0A9W8GBF7"/>
<protein>
    <recommendedName>
        <fullName evidence="12">Threonine--tRNA ligase, cytoplasmic</fullName>
        <ecNumber evidence="3">6.1.1.3</ecNumber>
    </recommendedName>
    <alternativeName>
        <fullName evidence="10">Threonyl-tRNA synthetase</fullName>
    </alternativeName>
</protein>
<comment type="similarity">
    <text evidence="2">Belongs to the class-II aminoacyl-tRNA synthetase family.</text>
</comment>
<dbReference type="SMART" id="SM00863">
    <property type="entry name" value="tRNA_SAD"/>
    <property type="match status" value="1"/>
</dbReference>
<dbReference type="InterPro" id="IPR018163">
    <property type="entry name" value="Thr/Ala-tRNA-synth_IIc_edit"/>
</dbReference>
<feature type="region of interest" description="Disordered" evidence="13">
    <location>
        <begin position="1"/>
        <end position="33"/>
    </location>
</feature>
<dbReference type="CDD" id="cd00860">
    <property type="entry name" value="ThrRS_anticodon"/>
    <property type="match status" value="1"/>
</dbReference>
<dbReference type="PANTHER" id="PTHR11451:SF46">
    <property type="entry name" value="THREONINE--TRNA LIGASE"/>
    <property type="match status" value="1"/>
</dbReference>
<dbReference type="InterPro" id="IPR002320">
    <property type="entry name" value="Thr-tRNA-ligase_IIa"/>
</dbReference>
<dbReference type="InterPro" id="IPR012947">
    <property type="entry name" value="tRNA_SAD"/>
</dbReference>
<comment type="caution">
    <text evidence="16">The sequence shown here is derived from an EMBL/GenBank/DDBJ whole genome shotgun (WGS) entry which is preliminary data.</text>
</comment>
<evidence type="ECO:0000256" key="4">
    <source>
        <dbReference type="ARBA" id="ARBA00022490"/>
    </source>
</evidence>
<feature type="domain" description="Aminoacyl-transfer RNA synthetases class-II family profile" evidence="14">
    <location>
        <begin position="332"/>
        <end position="607"/>
    </location>
</feature>
<organism evidence="16 17">
    <name type="scientific">Coemansia spiralis</name>
    <dbReference type="NCBI Taxonomy" id="417178"/>
    <lineage>
        <taxon>Eukaryota</taxon>
        <taxon>Fungi</taxon>
        <taxon>Fungi incertae sedis</taxon>
        <taxon>Zoopagomycota</taxon>
        <taxon>Kickxellomycotina</taxon>
        <taxon>Kickxellomycetes</taxon>
        <taxon>Kickxellales</taxon>
        <taxon>Kickxellaceae</taxon>
        <taxon>Coemansia</taxon>
    </lineage>
</organism>
<dbReference type="PROSITE" id="PS51880">
    <property type="entry name" value="TGS"/>
    <property type="match status" value="1"/>
</dbReference>
<dbReference type="PRINTS" id="PR01047">
    <property type="entry name" value="TRNASYNTHTHR"/>
</dbReference>
<dbReference type="NCBIfam" id="TIGR00418">
    <property type="entry name" value="thrS"/>
    <property type="match status" value="1"/>
</dbReference>
<dbReference type="InterPro" id="IPR012676">
    <property type="entry name" value="TGS-like"/>
</dbReference>